<dbReference type="PANTHER" id="PTHR10796">
    <property type="entry name" value="PATCHED-RELATED"/>
    <property type="match status" value="1"/>
</dbReference>
<evidence type="ECO:0000256" key="5">
    <source>
        <dbReference type="ARBA" id="ARBA00022989"/>
    </source>
</evidence>
<dbReference type="GO" id="GO:0005886">
    <property type="term" value="C:plasma membrane"/>
    <property type="evidence" value="ECO:0007669"/>
    <property type="project" value="UniProtKB-SubCell"/>
</dbReference>
<comment type="subcellular location">
    <subcellularLocation>
        <location evidence="1">Cell membrane</location>
        <topology evidence="1">Multi-pass membrane protein</topology>
    </subcellularLocation>
</comment>
<feature type="transmembrane region" description="Helical" evidence="8">
    <location>
        <begin position="548"/>
        <end position="570"/>
    </location>
</feature>
<evidence type="ECO:0000256" key="4">
    <source>
        <dbReference type="ARBA" id="ARBA00022692"/>
    </source>
</evidence>
<dbReference type="InterPro" id="IPR051697">
    <property type="entry name" value="Patched_domain-protein"/>
</dbReference>
<feature type="transmembrane region" description="Helical" evidence="8">
    <location>
        <begin position="648"/>
        <end position="669"/>
    </location>
</feature>
<dbReference type="InterPro" id="IPR003392">
    <property type="entry name" value="PTHD_SSD"/>
</dbReference>
<name>A0A2A2J521_9BILA</name>
<accession>A0A2A2J521</accession>
<dbReference type="PROSITE" id="PS50156">
    <property type="entry name" value="SSD"/>
    <property type="match status" value="1"/>
</dbReference>
<evidence type="ECO:0000313" key="10">
    <source>
        <dbReference type="EMBL" id="PAV56735.1"/>
    </source>
</evidence>
<reference evidence="10 11" key="1">
    <citation type="journal article" date="2017" name="Curr. Biol.">
        <title>Genome architecture and evolution of a unichromosomal asexual nematode.</title>
        <authorList>
            <person name="Fradin H."/>
            <person name="Zegar C."/>
            <person name="Gutwein M."/>
            <person name="Lucas J."/>
            <person name="Kovtun M."/>
            <person name="Corcoran D."/>
            <person name="Baugh L.R."/>
            <person name="Kiontke K."/>
            <person name="Gunsalus K."/>
            <person name="Fitch D.H."/>
            <person name="Piano F."/>
        </authorList>
    </citation>
    <scope>NUCLEOTIDE SEQUENCE [LARGE SCALE GENOMIC DNA]</scope>
    <source>
        <strain evidence="10">PF1309</strain>
    </source>
</reference>
<organism evidence="10 11">
    <name type="scientific">Diploscapter pachys</name>
    <dbReference type="NCBI Taxonomy" id="2018661"/>
    <lineage>
        <taxon>Eukaryota</taxon>
        <taxon>Metazoa</taxon>
        <taxon>Ecdysozoa</taxon>
        <taxon>Nematoda</taxon>
        <taxon>Chromadorea</taxon>
        <taxon>Rhabditida</taxon>
        <taxon>Rhabditina</taxon>
        <taxon>Rhabditomorpha</taxon>
        <taxon>Rhabditoidea</taxon>
        <taxon>Rhabditidae</taxon>
        <taxon>Diploscapter</taxon>
    </lineage>
</organism>
<feature type="transmembrane region" description="Helical" evidence="8">
    <location>
        <begin position="203"/>
        <end position="227"/>
    </location>
</feature>
<dbReference type="InterPro" id="IPR000731">
    <property type="entry name" value="SSD"/>
</dbReference>
<evidence type="ECO:0000256" key="7">
    <source>
        <dbReference type="ARBA" id="ARBA00023180"/>
    </source>
</evidence>
<keyword evidence="6 8" id="KW-0472">Membrane</keyword>
<dbReference type="PANTHER" id="PTHR10796:SF122">
    <property type="entry name" value="SSD DOMAIN-CONTAINING PROTEIN"/>
    <property type="match status" value="1"/>
</dbReference>
<feature type="transmembrane region" description="Helical" evidence="8">
    <location>
        <begin position="576"/>
        <end position="597"/>
    </location>
</feature>
<evidence type="ECO:0000256" key="8">
    <source>
        <dbReference type="SAM" id="Phobius"/>
    </source>
</evidence>
<evidence type="ECO:0000256" key="6">
    <source>
        <dbReference type="ARBA" id="ARBA00023136"/>
    </source>
</evidence>
<comment type="caution">
    <text evidence="10">The sequence shown here is derived from an EMBL/GenBank/DDBJ whole genome shotgun (WGS) entry which is preliminary data.</text>
</comment>
<evidence type="ECO:0000256" key="2">
    <source>
        <dbReference type="ARBA" id="ARBA00005585"/>
    </source>
</evidence>
<feature type="transmembrane region" description="Helical" evidence="8">
    <location>
        <begin position="292"/>
        <end position="313"/>
    </location>
</feature>
<gene>
    <name evidence="10" type="ORF">WR25_05002</name>
</gene>
<proteinExistence type="inferred from homology"/>
<dbReference type="FunFam" id="1.20.1640.10:FF:000013">
    <property type="entry name" value="PaTched Related family"/>
    <property type="match status" value="1"/>
</dbReference>
<evidence type="ECO:0000256" key="3">
    <source>
        <dbReference type="ARBA" id="ARBA00022475"/>
    </source>
</evidence>
<dbReference type="SUPFAM" id="SSF82866">
    <property type="entry name" value="Multidrug efflux transporter AcrB transmembrane domain"/>
    <property type="match status" value="2"/>
</dbReference>
<keyword evidence="4 8" id="KW-0812">Transmembrane</keyword>
<feature type="transmembrane region" description="Helical" evidence="8">
    <location>
        <begin position="173"/>
        <end position="197"/>
    </location>
</feature>
<dbReference type="Proteomes" id="UP000218231">
    <property type="component" value="Unassembled WGS sequence"/>
</dbReference>
<evidence type="ECO:0000259" key="9">
    <source>
        <dbReference type="PROSITE" id="PS50156"/>
    </source>
</evidence>
<dbReference type="GO" id="GO:0006897">
    <property type="term" value="P:endocytosis"/>
    <property type="evidence" value="ECO:0007669"/>
    <property type="project" value="TreeGrafter"/>
</dbReference>
<dbReference type="EMBL" id="LIAE01010679">
    <property type="protein sequence ID" value="PAV56735.1"/>
    <property type="molecule type" value="Genomic_DNA"/>
</dbReference>
<dbReference type="GO" id="GO:0018996">
    <property type="term" value="P:molting cycle, collagen and cuticulin-based cuticle"/>
    <property type="evidence" value="ECO:0007669"/>
    <property type="project" value="TreeGrafter"/>
</dbReference>
<dbReference type="Pfam" id="PF02460">
    <property type="entry name" value="Patched"/>
    <property type="match status" value="1"/>
</dbReference>
<dbReference type="AlphaFoldDB" id="A0A2A2J521"/>
<keyword evidence="11" id="KW-1185">Reference proteome</keyword>
<feature type="domain" description="SSD" evidence="9">
    <location>
        <begin position="146"/>
        <end position="312"/>
    </location>
</feature>
<dbReference type="Gene3D" id="1.20.1640.10">
    <property type="entry name" value="Multidrug efflux transporter AcrB transmembrane domain"/>
    <property type="match status" value="2"/>
</dbReference>
<keyword evidence="3" id="KW-1003">Cell membrane</keyword>
<sequence length="719" mass="81254">MLVSSSYGNSSGEASHMDLGYPLTTVLGTRLFMDPNFFGVRVEVEDREAHNGRRLVNASDLRANQLEEKQVPNNIKDLELVVLQFRAEIGKEIKSEDMKIYERSIVKHFHEEFQSDLISVYILTDSFITEEIVRAGLSLLPFLAIGFTIMALFSSTTFMISAFFLNQMNFTKIVLAVMACVCPFMACGASLGGMFFLGFRFGSILAVTPFLILAIGVDDAYLMVNAYQHITAIRKKKLLKSTLNEELRYRITYMLVETGPSVSITTITNILAFGIGATTPTAEIQLFSIGNAIAVTVDFIFQLTIYAALMVVLGRWELEKEFQYRNQSNWIISEKVTMRDDRTKDKKAPFMNRLMKSYCKLLSSKLVSSIVMGLLAVYWYFSIMGALRIKAELRPERLFLKDSPIIQISSFEALPQNNGRFSTKFWLRDYETFLEQIEEAEGNMEDEDPTLNSSRSSKHSRNELYEFLHWPEFSFWNAFVQYNKSSEGEGHLTKFIATTAFHGSNLNDWSNRANLLGEWRKVVDRFPHLNASIYLEDAKFLDLISTMIPISAQSALFTFLSMFAVALLFISNPPVLFVATFSILSTSVGVFGMMSWWGADLDPIFMSAIIMSIGFSVDIPSHISYHYYQTGKETNSVVERLEKTVQCVGFPIMQASISTVLCVLSLFFVDLHMSRIFAQCMLLVVGIGTIHGMIIMPVIFSLIHFAHSSWKSPNSAISS</sequence>
<dbReference type="OrthoDB" id="6510177at2759"/>
<evidence type="ECO:0000313" key="11">
    <source>
        <dbReference type="Proteomes" id="UP000218231"/>
    </source>
</evidence>
<comment type="similarity">
    <text evidence="2">Belongs to the patched family.</text>
</comment>
<feature type="transmembrane region" description="Helical" evidence="8">
    <location>
        <begin position="366"/>
        <end position="387"/>
    </location>
</feature>
<feature type="transmembrane region" description="Helical" evidence="8">
    <location>
        <begin position="139"/>
        <end position="166"/>
    </location>
</feature>
<dbReference type="GO" id="GO:0030659">
    <property type="term" value="C:cytoplasmic vesicle membrane"/>
    <property type="evidence" value="ECO:0007669"/>
    <property type="project" value="TreeGrafter"/>
</dbReference>
<protein>
    <recommendedName>
        <fullName evidence="9">SSD domain-containing protein</fullName>
    </recommendedName>
</protein>
<feature type="transmembrane region" description="Helical" evidence="8">
    <location>
        <begin position="681"/>
        <end position="706"/>
    </location>
</feature>
<keyword evidence="5 8" id="KW-1133">Transmembrane helix</keyword>
<evidence type="ECO:0000256" key="1">
    <source>
        <dbReference type="ARBA" id="ARBA00004651"/>
    </source>
</evidence>
<keyword evidence="7" id="KW-0325">Glycoprotein</keyword>